<keyword evidence="4" id="KW-1185">Reference proteome</keyword>
<evidence type="ECO:0000256" key="1">
    <source>
        <dbReference type="ARBA" id="ARBA00022801"/>
    </source>
</evidence>
<dbReference type="Proteomes" id="UP001209654">
    <property type="component" value="Unassembled WGS sequence"/>
</dbReference>
<reference evidence="3 4" key="1">
    <citation type="journal article" date="2023" name="Int. J. Syst. Evol. Microbiol.">
        <title>Arthrobacter mangrovi sp. nov., an actinobacterium isolated from the rhizosphere of a mangrove.</title>
        <authorList>
            <person name="Hamada M."/>
            <person name="Saitou S."/>
            <person name="Enomoto N."/>
            <person name="Nanri K."/>
            <person name="Hidaka K."/>
            <person name="Miura T."/>
            <person name="Tamura T."/>
        </authorList>
    </citation>
    <scope>NUCLEOTIDE SEQUENCE [LARGE SCALE GENOMIC DNA]</scope>
    <source>
        <strain evidence="3 4">NBRC 112813</strain>
    </source>
</reference>
<dbReference type="SUPFAM" id="SSF53474">
    <property type="entry name" value="alpha/beta-Hydrolases"/>
    <property type="match status" value="1"/>
</dbReference>
<dbReference type="Pfam" id="PF00326">
    <property type="entry name" value="Peptidase_S9"/>
    <property type="match status" value="1"/>
</dbReference>
<keyword evidence="1" id="KW-0378">Hydrolase</keyword>
<dbReference type="InterPro" id="IPR001375">
    <property type="entry name" value="Peptidase_S9_cat"/>
</dbReference>
<organism evidence="3 4">
    <name type="scientific">Arthrobacter mangrovi</name>
    <dbReference type="NCBI Taxonomy" id="2966350"/>
    <lineage>
        <taxon>Bacteria</taxon>
        <taxon>Bacillati</taxon>
        <taxon>Actinomycetota</taxon>
        <taxon>Actinomycetes</taxon>
        <taxon>Micrococcales</taxon>
        <taxon>Micrococcaceae</taxon>
        <taxon>Arthrobacter</taxon>
    </lineage>
</organism>
<dbReference type="EMBL" id="BRVS01000026">
    <property type="protein sequence ID" value="GLB69000.1"/>
    <property type="molecule type" value="Genomic_DNA"/>
</dbReference>
<dbReference type="InterPro" id="IPR029058">
    <property type="entry name" value="AB_hydrolase_fold"/>
</dbReference>
<protein>
    <submittedName>
        <fullName evidence="3">Lipase/esterase</fullName>
    </submittedName>
</protein>
<proteinExistence type="predicted"/>
<sequence length="257" mass="27040">MEPDPATPVLTLSYGPHAPQTIQCWDSAVPGSSRGVVVLVHGGYWRARFDASLMVPLARDLVRQGWAVANVEYRRGGNGGGWPETGQDVRSSVSAIAASAWRRAAPGPLVGVGHSVGGQLALLAADQLDAVVALAPVTDAARTHREGLGENAAAEFFGASPEQAPGIYAGASPVRQLPLGTPALVVHGAVDQRVPVEHSLDFIARARMAGDRIDFVSPYGLDHLDAIDPASPTWPFVRGWMDKVPAQVHRVRSSSSA</sequence>
<dbReference type="InterPro" id="IPR050300">
    <property type="entry name" value="GDXG_lipolytic_enzyme"/>
</dbReference>
<evidence type="ECO:0000313" key="4">
    <source>
        <dbReference type="Proteomes" id="UP001209654"/>
    </source>
</evidence>
<accession>A0ABQ5MYJ7</accession>
<name>A0ABQ5MYJ7_9MICC</name>
<comment type="caution">
    <text evidence="3">The sequence shown here is derived from an EMBL/GenBank/DDBJ whole genome shotgun (WGS) entry which is preliminary data.</text>
</comment>
<dbReference type="PANTHER" id="PTHR48081">
    <property type="entry name" value="AB HYDROLASE SUPERFAMILY PROTEIN C4A8.06C"/>
    <property type="match status" value="1"/>
</dbReference>
<gene>
    <name evidence="3" type="ORF">AHIS1636_34430</name>
</gene>
<evidence type="ECO:0000313" key="3">
    <source>
        <dbReference type="EMBL" id="GLB69000.1"/>
    </source>
</evidence>
<feature type="domain" description="Peptidase S9 prolyl oligopeptidase catalytic" evidence="2">
    <location>
        <begin position="107"/>
        <end position="223"/>
    </location>
</feature>
<evidence type="ECO:0000259" key="2">
    <source>
        <dbReference type="Pfam" id="PF00326"/>
    </source>
</evidence>
<dbReference type="Gene3D" id="3.40.50.1820">
    <property type="entry name" value="alpha/beta hydrolase"/>
    <property type="match status" value="1"/>
</dbReference>